<evidence type="ECO:0000256" key="1">
    <source>
        <dbReference type="ARBA" id="ARBA00006484"/>
    </source>
</evidence>
<accession>A0A2J7ZX50</accession>
<proteinExistence type="inferred from homology"/>
<dbReference type="PRINTS" id="PR00081">
    <property type="entry name" value="GDHRDH"/>
</dbReference>
<keyword evidence="7" id="KW-1185">Reference proteome</keyword>
<feature type="non-terminal residue" evidence="6">
    <location>
        <position position="1"/>
    </location>
</feature>
<dbReference type="PANTHER" id="PTHR24321">
    <property type="entry name" value="DEHYDROGENASES, SHORT CHAIN"/>
    <property type="match status" value="1"/>
</dbReference>
<evidence type="ECO:0000256" key="2">
    <source>
        <dbReference type="ARBA" id="ARBA00023002"/>
    </source>
</evidence>
<dbReference type="Pfam" id="PF13561">
    <property type="entry name" value="adh_short_C2"/>
    <property type="match status" value="1"/>
</dbReference>
<dbReference type="EMBL" id="PGGS01000355">
    <property type="protein sequence ID" value="PNH04844.1"/>
    <property type="molecule type" value="Genomic_DNA"/>
</dbReference>
<dbReference type="GO" id="GO:0016491">
    <property type="term" value="F:oxidoreductase activity"/>
    <property type="evidence" value="ECO:0007669"/>
    <property type="project" value="UniProtKB-KW"/>
</dbReference>
<reference evidence="6 7" key="1">
    <citation type="journal article" date="2017" name="Mol. Biol. Evol.">
        <title>The 4-celled Tetrabaena socialis nuclear genome reveals the essential components for genetic control of cell number at the origin of multicellularity in the volvocine lineage.</title>
        <authorList>
            <person name="Featherston J."/>
            <person name="Arakaki Y."/>
            <person name="Hanschen E.R."/>
            <person name="Ferris P.J."/>
            <person name="Michod R.E."/>
            <person name="Olson B.J.S.C."/>
            <person name="Nozaki H."/>
            <person name="Durand P.M."/>
        </authorList>
    </citation>
    <scope>NUCLEOTIDE SEQUENCE [LARGE SCALE GENOMIC DNA]</scope>
    <source>
        <strain evidence="6 7">NIES-571</strain>
    </source>
</reference>
<keyword evidence="2" id="KW-0560">Oxidoreductase</keyword>
<gene>
    <name evidence="6" type="ORF">TSOC_009005</name>
</gene>
<evidence type="ECO:0000256" key="3">
    <source>
        <dbReference type="ARBA" id="ARBA00023027"/>
    </source>
</evidence>
<evidence type="ECO:0000313" key="7">
    <source>
        <dbReference type="Proteomes" id="UP000236333"/>
    </source>
</evidence>
<name>A0A2J7ZX50_9CHLO</name>
<dbReference type="CDD" id="cd05233">
    <property type="entry name" value="SDR_c"/>
    <property type="match status" value="1"/>
</dbReference>
<evidence type="ECO:0000256" key="4">
    <source>
        <dbReference type="SAM" id="MobiDB-lite"/>
    </source>
</evidence>
<evidence type="ECO:0000313" key="6">
    <source>
        <dbReference type="EMBL" id="PNH04844.1"/>
    </source>
</evidence>
<dbReference type="OrthoDB" id="417891at2759"/>
<sequence length="280" mass="28464">LNTSAAGAASGNGKRERPVYLVFGASGGIGSALVRELTHGSAGSGARVVLAAKEEGPLQRTAAEAAGKQQHEQKQQHAADEAVMTCDALDPQQVESAVSTVLSRYGRLDGVASCVGNVVAKSASATSLDEFRKTLDTNLVTAFNITQAAIKAMLNQPDGGAVVLVSAAVAEVGIPHFEAMAAAKAGVEGLTRAAAATYAPRGIRINCVAPGLTTTAQSTGFTEKSDAVRDASRDMVPLKRFASPADVAMPMAFLLSPAANLINGQVLAVDGGLSTLHAAK</sequence>
<comment type="similarity">
    <text evidence="1">Belongs to the short-chain dehydrogenases/reductases (SDR) family.</text>
</comment>
<dbReference type="PANTHER" id="PTHR24321:SF8">
    <property type="entry name" value="ESTRADIOL 17-BETA-DEHYDROGENASE 8-RELATED"/>
    <property type="match status" value="1"/>
</dbReference>
<dbReference type="InterPro" id="IPR002347">
    <property type="entry name" value="SDR_fam"/>
</dbReference>
<organism evidence="6 7">
    <name type="scientific">Tetrabaena socialis</name>
    <dbReference type="NCBI Taxonomy" id="47790"/>
    <lineage>
        <taxon>Eukaryota</taxon>
        <taxon>Viridiplantae</taxon>
        <taxon>Chlorophyta</taxon>
        <taxon>core chlorophytes</taxon>
        <taxon>Chlorophyceae</taxon>
        <taxon>CS clade</taxon>
        <taxon>Chlamydomonadales</taxon>
        <taxon>Tetrabaenaceae</taxon>
        <taxon>Tetrabaena</taxon>
    </lineage>
</organism>
<dbReference type="Gene3D" id="3.40.50.720">
    <property type="entry name" value="NAD(P)-binding Rossmann-like Domain"/>
    <property type="match status" value="1"/>
</dbReference>
<keyword evidence="3" id="KW-0520">NAD</keyword>
<dbReference type="InterPro" id="IPR057326">
    <property type="entry name" value="KR_dom"/>
</dbReference>
<dbReference type="AlphaFoldDB" id="A0A2J7ZX50"/>
<protein>
    <submittedName>
        <fullName evidence="6">Peroxisomal trans-2-enoyl-CoA reductase</fullName>
    </submittedName>
</protein>
<dbReference type="SMART" id="SM00822">
    <property type="entry name" value="PKS_KR"/>
    <property type="match status" value="1"/>
</dbReference>
<feature type="region of interest" description="Disordered" evidence="4">
    <location>
        <begin position="59"/>
        <end position="78"/>
    </location>
</feature>
<feature type="domain" description="Ketoreductase" evidence="5">
    <location>
        <begin position="18"/>
        <end position="211"/>
    </location>
</feature>
<dbReference type="SUPFAM" id="SSF51735">
    <property type="entry name" value="NAD(P)-binding Rossmann-fold domains"/>
    <property type="match status" value="1"/>
</dbReference>
<dbReference type="Proteomes" id="UP000236333">
    <property type="component" value="Unassembled WGS sequence"/>
</dbReference>
<feature type="compositionally biased region" description="Basic and acidic residues" evidence="4">
    <location>
        <begin position="69"/>
        <end position="78"/>
    </location>
</feature>
<dbReference type="InterPro" id="IPR036291">
    <property type="entry name" value="NAD(P)-bd_dom_sf"/>
</dbReference>
<comment type="caution">
    <text evidence="6">The sequence shown here is derived from an EMBL/GenBank/DDBJ whole genome shotgun (WGS) entry which is preliminary data.</text>
</comment>
<evidence type="ECO:0000259" key="5">
    <source>
        <dbReference type="SMART" id="SM00822"/>
    </source>
</evidence>